<accession>A0AAN8IRQ7</accession>
<dbReference type="EMBL" id="WIXE01008597">
    <property type="protein sequence ID" value="KAK5979172.1"/>
    <property type="molecule type" value="Genomic_DNA"/>
</dbReference>
<name>A0AAN8IRQ7_TRICO</name>
<organism evidence="1 2">
    <name type="scientific">Trichostrongylus colubriformis</name>
    <name type="common">Black scour worm</name>
    <dbReference type="NCBI Taxonomy" id="6319"/>
    <lineage>
        <taxon>Eukaryota</taxon>
        <taxon>Metazoa</taxon>
        <taxon>Ecdysozoa</taxon>
        <taxon>Nematoda</taxon>
        <taxon>Chromadorea</taxon>
        <taxon>Rhabditida</taxon>
        <taxon>Rhabditina</taxon>
        <taxon>Rhabditomorpha</taxon>
        <taxon>Strongyloidea</taxon>
        <taxon>Trichostrongylidae</taxon>
        <taxon>Trichostrongylus</taxon>
    </lineage>
</organism>
<evidence type="ECO:0000313" key="1">
    <source>
        <dbReference type="EMBL" id="KAK5979172.1"/>
    </source>
</evidence>
<protein>
    <submittedName>
        <fullName evidence="1">Uncharacterized protein</fullName>
    </submittedName>
</protein>
<proteinExistence type="predicted"/>
<dbReference type="AlphaFoldDB" id="A0AAN8IRQ7"/>
<keyword evidence="2" id="KW-1185">Reference proteome</keyword>
<evidence type="ECO:0000313" key="2">
    <source>
        <dbReference type="Proteomes" id="UP001331761"/>
    </source>
</evidence>
<reference evidence="1 2" key="1">
    <citation type="submission" date="2019-10" db="EMBL/GenBank/DDBJ databases">
        <title>Assembly and Annotation for the nematode Trichostrongylus colubriformis.</title>
        <authorList>
            <person name="Martin J."/>
        </authorList>
    </citation>
    <scope>NUCLEOTIDE SEQUENCE [LARGE SCALE GENOMIC DNA]</scope>
    <source>
        <strain evidence="1">G859</strain>
        <tissue evidence="1">Whole worm</tissue>
    </source>
</reference>
<gene>
    <name evidence="1" type="ORF">GCK32_018004</name>
</gene>
<dbReference type="Proteomes" id="UP001331761">
    <property type="component" value="Unassembled WGS sequence"/>
</dbReference>
<sequence length="103" mass="11887">MRYRSIASFTSESNCRHKTESPETSSIRVCSTQWMAFEVLNLLYQLRTSSSLVFSAFADSIFEQNLGRVSSKVLSRTVEGSTMRDNFSPYKNRIRFYICSTML</sequence>
<comment type="caution">
    <text evidence="1">The sequence shown here is derived from an EMBL/GenBank/DDBJ whole genome shotgun (WGS) entry which is preliminary data.</text>
</comment>